<dbReference type="AlphaFoldDB" id="A0A5B7IG76"/>
<feature type="region of interest" description="Disordered" evidence="1">
    <location>
        <begin position="1"/>
        <end position="54"/>
    </location>
</feature>
<evidence type="ECO:0000256" key="1">
    <source>
        <dbReference type="SAM" id="MobiDB-lite"/>
    </source>
</evidence>
<organism evidence="2 3">
    <name type="scientific">Portunus trituberculatus</name>
    <name type="common">Swimming crab</name>
    <name type="synonym">Neptunus trituberculatus</name>
    <dbReference type="NCBI Taxonomy" id="210409"/>
    <lineage>
        <taxon>Eukaryota</taxon>
        <taxon>Metazoa</taxon>
        <taxon>Ecdysozoa</taxon>
        <taxon>Arthropoda</taxon>
        <taxon>Crustacea</taxon>
        <taxon>Multicrustacea</taxon>
        <taxon>Malacostraca</taxon>
        <taxon>Eumalacostraca</taxon>
        <taxon>Eucarida</taxon>
        <taxon>Decapoda</taxon>
        <taxon>Pleocyemata</taxon>
        <taxon>Brachyura</taxon>
        <taxon>Eubrachyura</taxon>
        <taxon>Portunoidea</taxon>
        <taxon>Portunidae</taxon>
        <taxon>Portuninae</taxon>
        <taxon>Portunus</taxon>
    </lineage>
</organism>
<dbReference type="Proteomes" id="UP000324222">
    <property type="component" value="Unassembled WGS sequence"/>
</dbReference>
<dbReference type="EMBL" id="VSRR010056474">
    <property type="protein sequence ID" value="MPC81275.1"/>
    <property type="molecule type" value="Genomic_DNA"/>
</dbReference>
<proteinExistence type="predicted"/>
<protein>
    <submittedName>
        <fullName evidence="2">Uncharacterized protein</fullName>
    </submittedName>
</protein>
<evidence type="ECO:0000313" key="3">
    <source>
        <dbReference type="Proteomes" id="UP000324222"/>
    </source>
</evidence>
<keyword evidence="3" id="KW-1185">Reference proteome</keyword>
<evidence type="ECO:0000313" key="2">
    <source>
        <dbReference type="EMBL" id="MPC81275.1"/>
    </source>
</evidence>
<name>A0A5B7IG76_PORTR</name>
<comment type="caution">
    <text evidence="2">The sequence shown here is derived from an EMBL/GenBank/DDBJ whole genome shotgun (WGS) entry which is preliminary data.</text>
</comment>
<gene>
    <name evidence="2" type="ORF">E2C01_075882</name>
</gene>
<sequence>MHHSLPYPSPLLVQNSKCPAGARLPSLNRPPKCPATHPAMSPSIAKKTRKSPTL</sequence>
<reference evidence="2 3" key="1">
    <citation type="submission" date="2019-05" db="EMBL/GenBank/DDBJ databases">
        <title>Another draft genome of Portunus trituberculatus and its Hox gene families provides insights of decapod evolution.</title>
        <authorList>
            <person name="Jeong J.-H."/>
            <person name="Song I."/>
            <person name="Kim S."/>
            <person name="Choi T."/>
            <person name="Kim D."/>
            <person name="Ryu S."/>
            <person name="Kim W."/>
        </authorList>
    </citation>
    <scope>NUCLEOTIDE SEQUENCE [LARGE SCALE GENOMIC DNA]</scope>
    <source>
        <tissue evidence="2">Muscle</tissue>
    </source>
</reference>
<accession>A0A5B7IG76</accession>